<dbReference type="FunFam" id="1.20.1250.20:FF:000140">
    <property type="entry name" value="Putative MFS phospholipid transporter"/>
    <property type="match status" value="1"/>
</dbReference>
<dbReference type="GO" id="GO:0005886">
    <property type="term" value="C:plasma membrane"/>
    <property type="evidence" value="ECO:0007669"/>
    <property type="project" value="TreeGrafter"/>
</dbReference>
<feature type="transmembrane region" description="Helical" evidence="6">
    <location>
        <begin position="137"/>
        <end position="157"/>
    </location>
</feature>
<protein>
    <submittedName>
        <fullName evidence="8">MFS general substrate transporter</fullName>
    </submittedName>
</protein>
<accession>A0A1X2GY94</accession>
<dbReference type="AlphaFoldDB" id="A0A1X2GY94"/>
<organism evidence="8 9">
    <name type="scientific">Hesseltinella vesiculosa</name>
    <dbReference type="NCBI Taxonomy" id="101127"/>
    <lineage>
        <taxon>Eukaryota</taxon>
        <taxon>Fungi</taxon>
        <taxon>Fungi incertae sedis</taxon>
        <taxon>Mucoromycota</taxon>
        <taxon>Mucoromycotina</taxon>
        <taxon>Mucoromycetes</taxon>
        <taxon>Mucorales</taxon>
        <taxon>Cunninghamellaceae</taxon>
        <taxon>Hesseltinella</taxon>
    </lineage>
</organism>
<feature type="transmembrane region" description="Helical" evidence="6">
    <location>
        <begin position="426"/>
        <end position="445"/>
    </location>
</feature>
<feature type="domain" description="Major facilitator superfamily (MFS) profile" evidence="7">
    <location>
        <begin position="43"/>
        <end position="449"/>
    </location>
</feature>
<feature type="transmembrane region" description="Helical" evidence="6">
    <location>
        <begin position="85"/>
        <end position="104"/>
    </location>
</feature>
<dbReference type="GO" id="GO:0046943">
    <property type="term" value="F:carboxylic acid transmembrane transporter activity"/>
    <property type="evidence" value="ECO:0007669"/>
    <property type="project" value="TreeGrafter"/>
</dbReference>
<feature type="transmembrane region" description="Helical" evidence="6">
    <location>
        <begin position="178"/>
        <end position="206"/>
    </location>
</feature>
<keyword evidence="3 6" id="KW-0812">Transmembrane</keyword>
<proteinExistence type="predicted"/>
<evidence type="ECO:0000313" key="8">
    <source>
        <dbReference type="EMBL" id="ORX62992.1"/>
    </source>
</evidence>
<evidence type="ECO:0000256" key="2">
    <source>
        <dbReference type="ARBA" id="ARBA00022448"/>
    </source>
</evidence>
<comment type="caution">
    <text evidence="8">The sequence shown here is derived from an EMBL/GenBank/DDBJ whole genome shotgun (WGS) entry which is preliminary data.</text>
</comment>
<dbReference type="Pfam" id="PF00083">
    <property type="entry name" value="Sugar_tr"/>
    <property type="match status" value="2"/>
</dbReference>
<dbReference type="OrthoDB" id="2281236at2759"/>
<dbReference type="PROSITE" id="PS50850">
    <property type="entry name" value="MFS"/>
    <property type="match status" value="1"/>
</dbReference>
<reference evidence="8 9" key="1">
    <citation type="submission" date="2016-07" db="EMBL/GenBank/DDBJ databases">
        <title>Pervasive Adenine N6-methylation of Active Genes in Fungi.</title>
        <authorList>
            <consortium name="DOE Joint Genome Institute"/>
            <person name="Mondo S.J."/>
            <person name="Dannebaum R.O."/>
            <person name="Kuo R.C."/>
            <person name="Labutti K."/>
            <person name="Haridas S."/>
            <person name="Kuo A."/>
            <person name="Salamov A."/>
            <person name="Ahrendt S.R."/>
            <person name="Lipzen A."/>
            <person name="Sullivan W."/>
            <person name="Andreopoulos W.B."/>
            <person name="Clum A."/>
            <person name="Lindquist E."/>
            <person name="Daum C."/>
            <person name="Ramamoorthy G.K."/>
            <person name="Gryganskyi A."/>
            <person name="Culley D."/>
            <person name="Magnuson J.K."/>
            <person name="James T.Y."/>
            <person name="O'Malley M.A."/>
            <person name="Stajich J.E."/>
            <person name="Spatafora J.W."/>
            <person name="Visel A."/>
            <person name="Grigoriev I.V."/>
        </authorList>
    </citation>
    <scope>NUCLEOTIDE SEQUENCE [LARGE SCALE GENOMIC DNA]</scope>
    <source>
        <strain evidence="8 9">NRRL 3301</strain>
    </source>
</reference>
<feature type="transmembrane region" description="Helical" evidence="6">
    <location>
        <begin position="332"/>
        <end position="352"/>
    </location>
</feature>
<dbReference type="EMBL" id="MCGT01000001">
    <property type="protein sequence ID" value="ORX62992.1"/>
    <property type="molecule type" value="Genomic_DNA"/>
</dbReference>
<dbReference type="Proteomes" id="UP000242146">
    <property type="component" value="Unassembled WGS sequence"/>
</dbReference>
<keyword evidence="4 6" id="KW-1133">Transmembrane helix</keyword>
<dbReference type="PANTHER" id="PTHR23508">
    <property type="entry name" value="CARBOXYLIC ACID TRANSPORTER PROTEIN HOMOLOG"/>
    <property type="match status" value="1"/>
</dbReference>
<gene>
    <name evidence="8" type="ORF">DM01DRAFT_1314712</name>
</gene>
<keyword evidence="5 6" id="KW-0472">Membrane</keyword>
<keyword evidence="2" id="KW-0813">Transport</keyword>
<sequence length="489" mass="52659">MTNTIPAVDPAAETLDTKGEVVSICSSISEHQASFKSKASIYNVIFSGVALASDGYQSGVISFANLFLKQIYGSEVFNSTMASRLTYSLFVGEIIGQLGFGLIIDRIGRKFGLVSASLLVILGAALSAAASGLSPTGLLWMLIVARGLLGVGVGAEFPCSSVSAGEATDEIGKKRRGAIFVTVTQFVIDFGYVIAAVVTVILLAIFKDHLEPVWRLLLGLGILPPLSVLYFRLRMADSKQFQENALKKNVPYWLIFKRYWWRLTVTSVLWFLYDFISYPSSAFSSIVLETVAPDSTLMVNASWNILLYAFYLPGCVICALLVDVIGRRKTMAIGFLLQGIVGLVLGGAYYPLTNNCFPMFVVMYGAFQMSGEIGGGITGLISTESFPCAVRGTLYAIAAAIGKLGAVVGSLCYASMQDTMGGIRGPFLFGSALAIAMSIFAFFTVPEISPDSLDKEDEDFKQYLRENGYDTSNLGLQTEKPALQPANSN</sequence>
<dbReference type="InterPro" id="IPR036259">
    <property type="entry name" value="MFS_trans_sf"/>
</dbReference>
<name>A0A1X2GY94_9FUNG</name>
<dbReference type="InterPro" id="IPR005828">
    <property type="entry name" value="MFS_sugar_transport-like"/>
</dbReference>
<evidence type="ECO:0000256" key="1">
    <source>
        <dbReference type="ARBA" id="ARBA00004141"/>
    </source>
</evidence>
<feature type="transmembrane region" description="Helical" evidence="6">
    <location>
        <begin position="212"/>
        <end position="231"/>
    </location>
</feature>
<evidence type="ECO:0000256" key="4">
    <source>
        <dbReference type="ARBA" id="ARBA00022989"/>
    </source>
</evidence>
<dbReference type="Gene3D" id="1.20.1250.20">
    <property type="entry name" value="MFS general substrate transporter like domains"/>
    <property type="match status" value="1"/>
</dbReference>
<evidence type="ECO:0000256" key="3">
    <source>
        <dbReference type="ARBA" id="ARBA00022692"/>
    </source>
</evidence>
<feature type="transmembrane region" description="Helical" evidence="6">
    <location>
        <begin position="111"/>
        <end position="131"/>
    </location>
</feature>
<evidence type="ECO:0000256" key="5">
    <source>
        <dbReference type="ARBA" id="ARBA00023136"/>
    </source>
</evidence>
<keyword evidence="9" id="KW-1185">Reference proteome</keyword>
<evidence type="ECO:0000259" key="7">
    <source>
        <dbReference type="PROSITE" id="PS50850"/>
    </source>
</evidence>
<dbReference type="PANTHER" id="PTHR23508:SF10">
    <property type="entry name" value="CARBOXYLIC ACID TRANSPORTER PROTEIN HOMOLOG"/>
    <property type="match status" value="1"/>
</dbReference>
<dbReference type="SUPFAM" id="SSF103473">
    <property type="entry name" value="MFS general substrate transporter"/>
    <property type="match status" value="1"/>
</dbReference>
<feature type="transmembrane region" description="Helical" evidence="6">
    <location>
        <begin position="394"/>
        <end position="414"/>
    </location>
</feature>
<comment type="subcellular location">
    <subcellularLocation>
        <location evidence="1">Membrane</location>
        <topology evidence="1">Multi-pass membrane protein</topology>
    </subcellularLocation>
</comment>
<dbReference type="InterPro" id="IPR020846">
    <property type="entry name" value="MFS_dom"/>
</dbReference>
<feature type="transmembrane region" description="Helical" evidence="6">
    <location>
        <begin position="305"/>
        <end position="325"/>
    </location>
</feature>
<evidence type="ECO:0000256" key="6">
    <source>
        <dbReference type="SAM" id="Phobius"/>
    </source>
</evidence>
<dbReference type="STRING" id="101127.A0A1X2GY94"/>
<evidence type="ECO:0000313" key="9">
    <source>
        <dbReference type="Proteomes" id="UP000242146"/>
    </source>
</evidence>